<evidence type="ECO:0000313" key="10">
    <source>
        <dbReference type="Proteomes" id="UP000054093"/>
    </source>
</evidence>
<evidence type="ECO:0000256" key="5">
    <source>
        <dbReference type="ARBA" id="ARBA00023014"/>
    </source>
</evidence>
<dbReference type="InterPro" id="IPR012257">
    <property type="entry name" value="Glc_ox_4Fe-4S"/>
</dbReference>
<evidence type="ECO:0000259" key="7">
    <source>
        <dbReference type="Pfam" id="PF02754"/>
    </source>
</evidence>
<protein>
    <recommendedName>
        <fullName evidence="6">Glycolate oxidase iron-sulfur subunit</fullName>
        <ecNumber evidence="6">1.1.99.14</ecNumber>
    </recommendedName>
</protein>
<organism evidence="9 10">
    <name type="scientific">Helicobacter suis HS5</name>
    <dbReference type="NCBI Taxonomy" id="710394"/>
    <lineage>
        <taxon>Bacteria</taxon>
        <taxon>Pseudomonadati</taxon>
        <taxon>Campylobacterota</taxon>
        <taxon>Epsilonproteobacteria</taxon>
        <taxon>Campylobacterales</taxon>
        <taxon>Helicobacteraceae</taxon>
        <taxon>Helicobacter</taxon>
    </lineage>
</organism>
<dbReference type="PROSITE" id="PS00198">
    <property type="entry name" value="4FE4S_FER_1"/>
    <property type="match status" value="1"/>
</dbReference>
<comment type="cofactor">
    <cofactor evidence="6">
        <name>[4Fe-4S] cluster</name>
        <dbReference type="ChEBI" id="CHEBI:49883"/>
    </cofactor>
    <text evidence="6">Binds 2 [4Fe-4S] clusters.</text>
</comment>
<feature type="domain" description="4Fe-4S ferredoxin-type" evidence="8">
    <location>
        <begin position="38"/>
        <end position="104"/>
    </location>
</feature>
<dbReference type="InterPro" id="IPR017896">
    <property type="entry name" value="4Fe4S_Fe-S-bd"/>
</dbReference>
<dbReference type="SUPFAM" id="SSF46548">
    <property type="entry name" value="alpha-helical ferredoxin"/>
    <property type="match status" value="1"/>
</dbReference>
<dbReference type="EMBL" id="ADHO01000015">
    <property type="protein sequence ID" value="EFX42423.1"/>
    <property type="molecule type" value="Genomic_DNA"/>
</dbReference>
<gene>
    <name evidence="9" type="primary">glpC</name>
    <name evidence="9" type="ORF">HSUHS5_0132</name>
</gene>
<comment type="caution">
    <text evidence="9">The sequence shown here is derived from an EMBL/GenBank/DDBJ whole genome shotgun (WGS) entry which is preliminary data.</text>
</comment>
<evidence type="ECO:0000256" key="4">
    <source>
        <dbReference type="ARBA" id="ARBA00023004"/>
    </source>
</evidence>
<keyword evidence="6" id="KW-0813">Transport</keyword>
<keyword evidence="6" id="KW-0249">Electron transport</keyword>
<keyword evidence="5 6" id="KW-0411">Iron-sulfur</keyword>
<dbReference type="PIRSF" id="PIRSF000139">
    <property type="entry name" value="Glc_ox_4Fe-4S"/>
    <property type="match status" value="1"/>
</dbReference>
<dbReference type="GO" id="GO:0019154">
    <property type="term" value="F:glycolate dehydrogenase activity"/>
    <property type="evidence" value="ECO:0007669"/>
    <property type="project" value="UniProtKB-EC"/>
</dbReference>
<evidence type="ECO:0000256" key="1">
    <source>
        <dbReference type="ARBA" id="ARBA00022485"/>
    </source>
</evidence>
<proteinExistence type="predicted"/>
<dbReference type="PANTHER" id="PTHR32479">
    <property type="entry name" value="GLYCOLATE OXIDASE IRON-SULFUR SUBUNIT"/>
    <property type="match status" value="1"/>
</dbReference>
<comment type="catalytic activity">
    <reaction evidence="6">
        <text>glycolate + A = glyoxylate + AH2</text>
        <dbReference type="Rhea" id="RHEA:21264"/>
        <dbReference type="ChEBI" id="CHEBI:13193"/>
        <dbReference type="ChEBI" id="CHEBI:17499"/>
        <dbReference type="ChEBI" id="CHEBI:29805"/>
        <dbReference type="ChEBI" id="CHEBI:36655"/>
        <dbReference type="EC" id="1.1.99.14"/>
    </reaction>
</comment>
<dbReference type="GO" id="GO:0046872">
    <property type="term" value="F:metal ion binding"/>
    <property type="evidence" value="ECO:0007669"/>
    <property type="project" value="UniProtKB-UniRule"/>
</dbReference>
<dbReference type="PANTHER" id="PTHR32479:SF20">
    <property type="entry name" value="GLYCOLATE OXIDASE IRON-SULFUR SUBUNIT"/>
    <property type="match status" value="1"/>
</dbReference>
<keyword evidence="3" id="KW-0677">Repeat</keyword>
<evidence type="ECO:0000256" key="3">
    <source>
        <dbReference type="ARBA" id="ARBA00022737"/>
    </source>
</evidence>
<evidence type="ECO:0000256" key="6">
    <source>
        <dbReference type="PIRNR" id="PIRNR000139"/>
    </source>
</evidence>
<dbReference type="Pfam" id="PF13183">
    <property type="entry name" value="Fer4_8"/>
    <property type="match status" value="1"/>
</dbReference>
<sequence>MSLWFLIAILKPTKEKSVLVKPSNGFNALWQEIESSTNACVKCAKCIPSCTIYRIHKDEITSPRGFLDLIAQVKQEGLELDNSLKKIFETCFLCTTCVQVCPLHLPIDAMIERIRHMSANKHGISWHKRAYFYLLKHPKLMDFVFSLCDVLAPCVFKREEDKLKWRFKGSKAWQKRVIFPFTRKSFLQTYKGLITPQNPLDTSTPPRKVGIFIGCLSNYNYTEVGQSLLSLLDKLNISALIPEQFCCGAPAYFTGDLDTAYFLAQKNITSLYSIASEVEAILVPEATCIGMLKKDYLHILESLSDEKDRMSWLEKFKVIEDKLQLASAFLANSTPLKNYLQERPQIPLTLTYHDPCHAKKVLGVFKEPRALLQINHSLIEMQESDRCCGFGGVSMQSEHYDLVLKAGAPKALDIAQTKAQVVSAECSACRMQINNSLAQIESSVQFLHPIELLDHALTDCNFSFFKNKS</sequence>
<dbReference type="Pfam" id="PF02754">
    <property type="entry name" value="CCG"/>
    <property type="match status" value="2"/>
</dbReference>
<dbReference type="EC" id="1.1.99.14" evidence="6"/>
<dbReference type="Proteomes" id="UP000054093">
    <property type="component" value="Unassembled WGS sequence"/>
</dbReference>
<keyword evidence="1 6" id="KW-0004">4Fe-4S</keyword>
<dbReference type="InterPro" id="IPR004017">
    <property type="entry name" value="Cys_rich_dom"/>
</dbReference>
<feature type="domain" description="Cysteine-rich" evidence="7">
    <location>
        <begin position="351"/>
        <end position="433"/>
    </location>
</feature>
<evidence type="ECO:0000256" key="2">
    <source>
        <dbReference type="ARBA" id="ARBA00022723"/>
    </source>
</evidence>
<keyword evidence="2 6" id="KW-0479">Metal-binding</keyword>
<dbReference type="InterPro" id="IPR009051">
    <property type="entry name" value="Helical_ferredxn"/>
</dbReference>
<comment type="catalytic activity">
    <reaction evidence="6">
        <text>(R)-lactate + A = pyruvate + AH2</text>
        <dbReference type="Rhea" id="RHEA:15089"/>
        <dbReference type="ChEBI" id="CHEBI:13193"/>
        <dbReference type="ChEBI" id="CHEBI:15361"/>
        <dbReference type="ChEBI" id="CHEBI:16004"/>
        <dbReference type="ChEBI" id="CHEBI:17499"/>
    </reaction>
</comment>
<evidence type="ECO:0000313" key="9">
    <source>
        <dbReference type="EMBL" id="EFX42423.1"/>
    </source>
</evidence>
<feature type="domain" description="Cysteine-rich" evidence="7">
    <location>
        <begin position="209"/>
        <end position="293"/>
    </location>
</feature>
<comment type="function">
    <text evidence="6">Component of a complex that catalyzes the oxidation of glycolate to glyoxylate.</text>
</comment>
<dbReference type="AlphaFoldDB" id="E7G2J7"/>
<evidence type="ECO:0000259" key="8">
    <source>
        <dbReference type="Pfam" id="PF13183"/>
    </source>
</evidence>
<reference evidence="9 10" key="1">
    <citation type="journal article" date="2011" name="Vet. Res.">
        <title>Genome sequence of Helicobacter suis supports its role in gastric pathology.</title>
        <authorList>
            <person name="Vermoote M."/>
            <person name="Vandekerckhove T.T."/>
            <person name="Flahou B."/>
            <person name="Pasmans F."/>
            <person name="Smet A."/>
            <person name="De Groote D."/>
            <person name="Van Criekinge W."/>
            <person name="Ducatelle R."/>
            <person name="Haesebrouck F."/>
        </authorList>
    </citation>
    <scope>NUCLEOTIDE SEQUENCE [LARGE SCALE GENOMIC DNA]</scope>
    <source>
        <strain evidence="9 10">HS5</strain>
    </source>
</reference>
<accession>E7G2J7</accession>
<dbReference type="GO" id="GO:0051539">
    <property type="term" value="F:4 iron, 4 sulfur cluster binding"/>
    <property type="evidence" value="ECO:0007669"/>
    <property type="project" value="UniProtKB-UniRule"/>
</dbReference>
<keyword evidence="4 6" id="KW-0408">Iron</keyword>
<dbReference type="Gene3D" id="1.10.1060.10">
    <property type="entry name" value="Alpha-helical ferredoxin"/>
    <property type="match status" value="1"/>
</dbReference>
<name>E7G2J7_9HELI</name>
<dbReference type="InterPro" id="IPR017900">
    <property type="entry name" value="4Fe4S_Fe_S_CS"/>
</dbReference>